<sequence>MLLIVVSAIALPFLASVAFSYKAEARLLQQQLTETRRQADQEGSAKQQLARWSDASEQWHALAARADQRGWRTSLWDVRSIEVDAKRFSRVEADTLLSSLESGQDGFMLPKAFSLKLLSDNGSLFIASPASDQRSVVQLSLSGEYYSRRAQ</sequence>
<dbReference type="Proteomes" id="UP000275199">
    <property type="component" value="Unassembled WGS sequence"/>
</dbReference>
<proteinExistence type="predicted"/>
<comment type="caution">
    <text evidence="1">The sequence shown here is derived from an EMBL/GenBank/DDBJ whole genome shotgun (WGS) entry which is preliminary data.</text>
</comment>
<evidence type="ECO:0000313" key="1">
    <source>
        <dbReference type="EMBL" id="ROZ86328.1"/>
    </source>
</evidence>
<keyword evidence="2" id="KW-1185">Reference proteome</keyword>
<protein>
    <submittedName>
        <fullName evidence="1">Uncharacterized protein</fullName>
    </submittedName>
</protein>
<accession>A0ABX9XJN8</accession>
<reference evidence="1 2" key="1">
    <citation type="submission" date="2018-11" db="EMBL/GenBank/DDBJ databases">
        <authorList>
            <person name="Jang G.I."/>
            <person name="Hwang C.Y."/>
        </authorList>
    </citation>
    <scope>NUCLEOTIDE SEQUENCE [LARGE SCALE GENOMIC DNA]</scope>
    <source>
        <strain evidence="1 2">SSM26</strain>
    </source>
</reference>
<gene>
    <name evidence="1" type="ORF">EF096_06205</name>
</gene>
<name>A0ABX9XJN8_9PSED</name>
<evidence type="ECO:0000313" key="2">
    <source>
        <dbReference type="Proteomes" id="UP000275199"/>
    </source>
</evidence>
<dbReference type="EMBL" id="RKKU01000005">
    <property type="protein sequence ID" value="ROZ86328.1"/>
    <property type="molecule type" value="Genomic_DNA"/>
</dbReference>
<organism evidence="1 2">
    <name type="scientific">Pseudomonas neustonica</name>
    <dbReference type="NCBI Taxonomy" id="2487346"/>
    <lineage>
        <taxon>Bacteria</taxon>
        <taxon>Pseudomonadati</taxon>
        <taxon>Pseudomonadota</taxon>
        <taxon>Gammaproteobacteria</taxon>
        <taxon>Pseudomonadales</taxon>
        <taxon>Pseudomonadaceae</taxon>
        <taxon>Pseudomonas</taxon>
    </lineage>
</organism>